<reference evidence="2 3" key="1">
    <citation type="submission" date="2020-10" db="EMBL/GenBank/DDBJ databases">
        <title>Genome sequencing of Massilia sp. LPB0304.</title>
        <authorList>
            <person name="Kim J."/>
        </authorList>
    </citation>
    <scope>NUCLEOTIDE SEQUENCE [LARGE SCALE GENOMIC DNA]</scope>
    <source>
        <strain evidence="2 3">LPB0304</strain>
    </source>
</reference>
<dbReference type="InterPro" id="IPR050706">
    <property type="entry name" value="Cyclic-di-GMP_PDE-like"/>
</dbReference>
<evidence type="ECO:0000313" key="3">
    <source>
        <dbReference type="Proteomes" id="UP000593875"/>
    </source>
</evidence>
<dbReference type="SUPFAM" id="SSF141868">
    <property type="entry name" value="EAL domain-like"/>
    <property type="match status" value="1"/>
</dbReference>
<sequence>MSQPPPVLLEAARLDALRKLDLLDTPPNEAFDRITRMAAQLFGLPIAAVSLTDVDRQWFKSRVGVAHCSIPRDKAPCGEVANTARMLVIPDLLVDACYRDSHLAASGVRFYAGAPLVTRDGYSLGALCVLGTEPRTISETERIGLADLASMVMAQVELQHAIGRIDPVSGIPNRNQFVDDLLDLALERPAGEARLAALVNLATPEQMSSAVRAMGAGFYEDIVGDAVRTLRSALGPARRLYHVGPTQFAFLAAPGADLARFCDWLGAWVALRADSPTARFVTTATVGVSPFTTGQAAPLDLLRDMYSAAHDAIEGSHRVRVFSAEQNAVFMRRFRIANEFGAALSDDSQLRLVFQPKIELATGRCIGAEALLRWRHPALGEVSPGEFIPVIEQTSLARAATRWVLERALRQLASWHRAGLALQVAVNVSAVNLLEADFCEHVLSRLRAHDLAPGALAIEITESALMSKRALAAATLEGLAAGGVQLAIDDFGTGYSSLAYLQSVPAKVIKIDQSFIRDLDQDERKRALVATMIKLSHDLGQLVVAEGVETAPVAQFLAGAGCDQVQGYLYARPQAPEQFEEWICAEWTLARPRGTRQAAALACA</sequence>
<name>A0A7L9UA97_9BURK</name>
<dbReference type="Pfam" id="PF01590">
    <property type="entry name" value="GAF"/>
    <property type="match status" value="1"/>
</dbReference>
<dbReference type="InterPro" id="IPR001633">
    <property type="entry name" value="EAL_dom"/>
</dbReference>
<dbReference type="PANTHER" id="PTHR33121:SF19">
    <property type="entry name" value="CYCLIC DI-GMP PHOSPHODIESTERASE PA2567"/>
    <property type="match status" value="1"/>
</dbReference>
<dbReference type="RefSeq" id="WP_193688093.1">
    <property type="nucleotide sequence ID" value="NZ_CP062941.1"/>
</dbReference>
<evidence type="ECO:0000313" key="2">
    <source>
        <dbReference type="EMBL" id="QOL51115.1"/>
    </source>
</evidence>
<keyword evidence="3" id="KW-1185">Reference proteome</keyword>
<dbReference type="PANTHER" id="PTHR33121">
    <property type="entry name" value="CYCLIC DI-GMP PHOSPHODIESTERASE PDEF"/>
    <property type="match status" value="1"/>
</dbReference>
<dbReference type="EMBL" id="CP062941">
    <property type="protein sequence ID" value="QOL51115.1"/>
    <property type="molecule type" value="Genomic_DNA"/>
</dbReference>
<proteinExistence type="predicted"/>
<dbReference type="Gene3D" id="3.30.70.270">
    <property type="match status" value="1"/>
</dbReference>
<dbReference type="InterPro" id="IPR029016">
    <property type="entry name" value="GAF-like_dom_sf"/>
</dbReference>
<dbReference type="CDD" id="cd01948">
    <property type="entry name" value="EAL"/>
    <property type="match status" value="1"/>
</dbReference>
<dbReference type="Pfam" id="PF00563">
    <property type="entry name" value="EAL"/>
    <property type="match status" value="1"/>
</dbReference>
<accession>A0A7L9UA97</accession>
<gene>
    <name evidence="2" type="ORF">LPB04_07525</name>
</gene>
<dbReference type="InterPro" id="IPR043128">
    <property type="entry name" value="Rev_trsase/Diguanyl_cyclase"/>
</dbReference>
<dbReference type="SUPFAM" id="SSF55781">
    <property type="entry name" value="GAF domain-like"/>
    <property type="match status" value="1"/>
</dbReference>
<dbReference type="Gene3D" id="3.20.20.450">
    <property type="entry name" value="EAL domain"/>
    <property type="match status" value="1"/>
</dbReference>
<organism evidence="2 3">
    <name type="scientific">Massilia litorea</name>
    <dbReference type="NCBI Taxonomy" id="2769491"/>
    <lineage>
        <taxon>Bacteria</taxon>
        <taxon>Pseudomonadati</taxon>
        <taxon>Pseudomonadota</taxon>
        <taxon>Betaproteobacteria</taxon>
        <taxon>Burkholderiales</taxon>
        <taxon>Oxalobacteraceae</taxon>
        <taxon>Telluria group</taxon>
        <taxon>Massilia</taxon>
    </lineage>
</organism>
<dbReference type="PROSITE" id="PS50883">
    <property type="entry name" value="EAL"/>
    <property type="match status" value="1"/>
</dbReference>
<dbReference type="GO" id="GO:0071111">
    <property type="term" value="F:cyclic-guanylate-specific phosphodiesterase activity"/>
    <property type="evidence" value="ECO:0007669"/>
    <property type="project" value="InterPro"/>
</dbReference>
<evidence type="ECO:0000259" key="1">
    <source>
        <dbReference type="PROSITE" id="PS50883"/>
    </source>
</evidence>
<protein>
    <submittedName>
        <fullName evidence="2">EAL domain-containing protein</fullName>
    </submittedName>
</protein>
<dbReference type="KEGG" id="mlir:LPB04_07525"/>
<dbReference type="SMART" id="SM00052">
    <property type="entry name" value="EAL"/>
    <property type="match status" value="1"/>
</dbReference>
<dbReference type="Gene3D" id="3.30.450.40">
    <property type="match status" value="1"/>
</dbReference>
<dbReference type="Proteomes" id="UP000593875">
    <property type="component" value="Chromosome"/>
</dbReference>
<dbReference type="InterPro" id="IPR035919">
    <property type="entry name" value="EAL_sf"/>
</dbReference>
<feature type="domain" description="EAL" evidence="1">
    <location>
        <begin position="333"/>
        <end position="587"/>
    </location>
</feature>
<dbReference type="InterPro" id="IPR003018">
    <property type="entry name" value="GAF"/>
</dbReference>
<dbReference type="AlphaFoldDB" id="A0A7L9UA97"/>
<dbReference type="SMART" id="SM00065">
    <property type="entry name" value="GAF"/>
    <property type="match status" value="1"/>
</dbReference>